<dbReference type="Proteomes" id="UP000001685">
    <property type="component" value="Chromosome"/>
</dbReference>
<keyword evidence="1" id="KW-0378">Hydrolase</keyword>
<dbReference type="PROSITE" id="PS00893">
    <property type="entry name" value="NUDIX_BOX"/>
    <property type="match status" value="1"/>
</dbReference>
<gene>
    <name evidence="4" type="ordered locus">SGR_2455</name>
</gene>
<dbReference type="eggNOG" id="COG1051">
    <property type="taxonomic scope" value="Bacteria"/>
</dbReference>
<dbReference type="PROSITE" id="PS51462">
    <property type="entry name" value="NUDIX"/>
    <property type="match status" value="1"/>
</dbReference>
<evidence type="ECO:0000259" key="3">
    <source>
        <dbReference type="PROSITE" id="PS51462"/>
    </source>
</evidence>
<dbReference type="GO" id="GO:0016787">
    <property type="term" value="F:hydrolase activity"/>
    <property type="evidence" value="ECO:0007669"/>
    <property type="project" value="UniProtKB-KW"/>
</dbReference>
<dbReference type="AlphaFoldDB" id="B1W2C0"/>
<protein>
    <submittedName>
        <fullName evidence="4">MutT-family protein</fullName>
    </submittedName>
</protein>
<dbReference type="SUPFAM" id="SSF55811">
    <property type="entry name" value="Nudix"/>
    <property type="match status" value="1"/>
</dbReference>
<dbReference type="Gene3D" id="3.90.79.10">
    <property type="entry name" value="Nucleoside Triphosphate Pyrophosphohydrolase"/>
    <property type="match status" value="1"/>
</dbReference>
<dbReference type="InterPro" id="IPR020084">
    <property type="entry name" value="NUDIX_hydrolase_CS"/>
</dbReference>
<feature type="domain" description="Nudix hydrolase" evidence="3">
    <location>
        <begin position="23"/>
        <end position="156"/>
    </location>
</feature>
<dbReference type="HOGENOM" id="CLU_037162_13_3_11"/>
<sequence length="161" mass="17555">MRPAVGAVGSRPDRGHGSRRTCGERGGAVTMLIDTVAWVRIEGGRILCARPRGKDVFYIPGGKREGAETDLQTLLREIEEELTVGLIRETVVHAGTYEAPVDDRPDAALVRMSCYYGDYRGTLATSGEIEEMAWFSFADRALVPPVDQLLFDDLRAAGALS</sequence>
<dbReference type="CDD" id="cd04690">
    <property type="entry name" value="NUDIX_Hydrolase"/>
    <property type="match status" value="1"/>
</dbReference>
<evidence type="ECO:0000256" key="1">
    <source>
        <dbReference type="ARBA" id="ARBA00022801"/>
    </source>
</evidence>
<accession>B1W2C0</accession>
<dbReference type="InterPro" id="IPR000086">
    <property type="entry name" value="NUDIX_hydrolase_dom"/>
</dbReference>
<dbReference type="EMBL" id="AP009493">
    <property type="protein sequence ID" value="BAG19284.1"/>
    <property type="molecule type" value="Genomic_DNA"/>
</dbReference>
<organism evidence="4 5">
    <name type="scientific">Streptomyces griseus subsp. griseus (strain JCM 4626 / CBS 651.72 / NBRC 13350 / KCC S-0626 / ISP 5235)</name>
    <dbReference type="NCBI Taxonomy" id="455632"/>
    <lineage>
        <taxon>Bacteria</taxon>
        <taxon>Bacillati</taxon>
        <taxon>Actinomycetota</taxon>
        <taxon>Actinomycetes</taxon>
        <taxon>Kitasatosporales</taxon>
        <taxon>Streptomycetaceae</taxon>
        <taxon>Streptomyces</taxon>
    </lineage>
</organism>
<dbReference type="KEGG" id="sgr:SGR_2455"/>
<name>B1W2C0_STRGG</name>
<evidence type="ECO:0000313" key="4">
    <source>
        <dbReference type="EMBL" id="BAG19284.1"/>
    </source>
</evidence>
<dbReference type="InterPro" id="IPR015797">
    <property type="entry name" value="NUDIX_hydrolase-like_dom_sf"/>
</dbReference>
<proteinExistence type="predicted"/>
<evidence type="ECO:0000313" key="5">
    <source>
        <dbReference type="Proteomes" id="UP000001685"/>
    </source>
</evidence>
<reference evidence="5" key="1">
    <citation type="journal article" date="2008" name="J. Bacteriol.">
        <title>Genome sequence of the streptomycin-producing microorganism Streptomyces griseus IFO 13350.</title>
        <authorList>
            <person name="Ohnishi Y."/>
            <person name="Ishikawa J."/>
            <person name="Hara H."/>
            <person name="Suzuki H."/>
            <person name="Ikenoya M."/>
            <person name="Ikeda H."/>
            <person name="Yamashita A."/>
            <person name="Hattori M."/>
            <person name="Horinouchi S."/>
        </authorList>
    </citation>
    <scope>NUCLEOTIDE SEQUENCE [LARGE SCALE GENOMIC DNA]</scope>
    <source>
        <strain evidence="5">JCM 4626 / NBRC 13350</strain>
    </source>
</reference>
<feature type="region of interest" description="Disordered" evidence="2">
    <location>
        <begin position="1"/>
        <end position="23"/>
    </location>
</feature>
<dbReference type="Pfam" id="PF00293">
    <property type="entry name" value="NUDIX"/>
    <property type="match status" value="1"/>
</dbReference>
<evidence type="ECO:0000256" key="2">
    <source>
        <dbReference type="SAM" id="MobiDB-lite"/>
    </source>
</evidence>